<dbReference type="AlphaFoldDB" id="A0A0D2L3X7"/>
<protein>
    <submittedName>
        <fullName evidence="2">Uncharacterized protein</fullName>
    </submittedName>
</protein>
<accession>A0A0D2L3X7</accession>
<proteinExistence type="predicted"/>
<sequence length="197" mass="21990">LQRGADSARSDDLNRIRACVAHWLNTAQPRPEILLNPNCRKNRGIQHDVTGRLLCPAEFDWSDLVVRAKLRAGEENFDWLSSYHSRCFYAKYSPNANQLESGYLQSALLTQVYKAIFTSPSSAKNAPDEDDDVGNMPPARLQKTSSGKGRLRRNVASKVHLNDKATSRSIAYAAVQLHFSLQTAASWASIYGGFDYL</sequence>
<name>A0A0D2L3X7_HYPSF</name>
<keyword evidence="3" id="KW-1185">Reference proteome</keyword>
<evidence type="ECO:0000313" key="2">
    <source>
        <dbReference type="EMBL" id="KJA21502.1"/>
    </source>
</evidence>
<evidence type="ECO:0000313" key="3">
    <source>
        <dbReference type="Proteomes" id="UP000054270"/>
    </source>
</evidence>
<feature type="non-terminal residue" evidence="2">
    <location>
        <position position="197"/>
    </location>
</feature>
<feature type="region of interest" description="Disordered" evidence="1">
    <location>
        <begin position="121"/>
        <end position="149"/>
    </location>
</feature>
<gene>
    <name evidence="2" type="ORF">HYPSUDRAFT_102496</name>
</gene>
<reference evidence="3" key="1">
    <citation type="submission" date="2014-04" db="EMBL/GenBank/DDBJ databases">
        <title>Evolutionary Origins and Diversification of the Mycorrhizal Mutualists.</title>
        <authorList>
            <consortium name="DOE Joint Genome Institute"/>
            <consortium name="Mycorrhizal Genomics Consortium"/>
            <person name="Kohler A."/>
            <person name="Kuo A."/>
            <person name="Nagy L.G."/>
            <person name="Floudas D."/>
            <person name="Copeland A."/>
            <person name="Barry K.W."/>
            <person name="Cichocki N."/>
            <person name="Veneault-Fourrey C."/>
            <person name="LaButti K."/>
            <person name="Lindquist E.A."/>
            <person name="Lipzen A."/>
            <person name="Lundell T."/>
            <person name="Morin E."/>
            <person name="Murat C."/>
            <person name="Riley R."/>
            <person name="Ohm R."/>
            <person name="Sun H."/>
            <person name="Tunlid A."/>
            <person name="Henrissat B."/>
            <person name="Grigoriev I.V."/>
            <person name="Hibbett D.S."/>
            <person name="Martin F."/>
        </authorList>
    </citation>
    <scope>NUCLEOTIDE SEQUENCE [LARGE SCALE GENOMIC DNA]</scope>
    <source>
        <strain evidence="3">FD-334 SS-4</strain>
    </source>
</reference>
<dbReference type="OrthoDB" id="2662502at2759"/>
<evidence type="ECO:0000256" key="1">
    <source>
        <dbReference type="SAM" id="MobiDB-lite"/>
    </source>
</evidence>
<dbReference type="EMBL" id="KN817557">
    <property type="protein sequence ID" value="KJA21502.1"/>
    <property type="molecule type" value="Genomic_DNA"/>
</dbReference>
<dbReference type="STRING" id="945553.A0A0D2L3X7"/>
<feature type="non-terminal residue" evidence="2">
    <location>
        <position position="1"/>
    </location>
</feature>
<organism evidence="2 3">
    <name type="scientific">Hypholoma sublateritium (strain FD-334 SS-4)</name>
    <dbReference type="NCBI Taxonomy" id="945553"/>
    <lineage>
        <taxon>Eukaryota</taxon>
        <taxon>Fungi</taxon>
        <taxon>Dikarya</taxon>
        <taxon>Basidiomycota</taxon>
        <taxon>Agaricomycotina</taxon>
        <taxon>Agaricomycetes</taxon>
        <taxon>Agaricomycetidae</taxon>
        <taxon>Agaricales</taxon>
        <taxon>Agaricineae</taxon>
        <taxon>Strophariaceae</taxon>
        <taxon>Hypholoma</taxon>
    </lineage>
</organism>
<dbReference type="Pfam" id="PF20414">
    <property type="entry name" value="DUF6698"/>
    <property type="match status" value="1"/>
</dbReference>
<dbReference type="InterPro" id="IPR046521">
    <property type="entry name" value="DUF6698"/>
</dbReference>
<dbReference type="Proteomes" id="UP000054270">
    <property type="component" value="Unassembled WGS sequence"/>
</dbReference>